<feature type="non-terminal residue" evidence="5">
    <location>
        <position position="32"/>
    </location>
</feature>
<evidence type="ECO:0000313" key="5">
    <source>
        <dbReference type="EMBL" id="MST52815.1"/>
    </source>
</evidence>
<reference evidence="5 6" key="1">
    <citation type="submission" date="2019-08" db="EMBL/GenBank/DDBJ databases">
        <title>In-depth cultivation of the pig gut microbiome towards novel bacterial diversity and tailored functional studies.</title>
        <authorList>
            <person name="Wylensek D."/>
            <person name="Hitch T.C.A."/>
            <person name="Clavel T."/>
        </authorList>
    </citation>
    <scope>NUCLEOTIDE SEQUENCE [LARGE SCALE GENOMIC DNA]</scope>
    <source>
        <strain evidence="5 6">WCA-MUC-591-APC-3H</strain>
    </source>
</reference>
<evidence type="ECO:0000313" key="2">
    <source>
        <dbReference type="EMBL" id="MST52452.1"/>
    </source>
</evidence>
<keyword evidence="6" id="KW-1185">Reference proteome</keyword>
<proteinExistence type="predicted"/>
<dbReference type="AlphaFoldDB" id="A0A6L5Y8H7"/>
<dbReference type="EMBL" id="VUMZ01000015">
    <property type="protein sequence ID" value="MST52787.1"/>
    <property type="molecule type" value="Genomic_DNA"/>
</dbReference>
<comment type="caution">
    <text evidence="5">The sequence shown here is derived from an EMBL/GenBank/DDBJ whole genome shotgun (WGS) entry which is preliminary data.</text>
</comment>
<accession>A0A6L5Y8H7</accession>
<dbReference type="EMBL" id="VUMZ01000009">
    <property type="protein sequence ID" value="MST52452.1"/>
    <property type="molecule type" value="Genomic_DNA"/>
</dbReference>
<gene>
    <name evidence="1" type="ORF">FYJ64_09050</name>
    <name evidence="2" type="ORF">FYJ64_09055</name>
    <name evidence="3" type="ORF">FYJ64_10230</name>
    <name evidence="4" type="ORF">FYJ64_10835</name>
    <name evidence="5" type="ORF">FYJ64_10980</name>
</gene>
<name>A0A6L5Y8H7_9FIRM</name>
<dbReference type="EMBL" id="VUMZ01000018">
    <property type="protein sequence ID" value="MST52815.1"/>
    <property type="molecule type" value="Genomic_DNA"/>
</dbReference>
<organism evidence="5 6">
    <name type="scientific">Hornefia butyriciproducens</name>
    <dbReference type="NCBI Taxonomy" id="2652293"/>
    <lineage>
        <taxon>Bacteria</taxon>
        <taxon>Bacillati</taxon>
        <taxon>Bacillota</taxon>
        <taxon>Clostridia</taxon>
        <taxon>Peptostreptococcales</taxon>
        <taxon>Anaerovoracaceae</taxon>
        <taxon>Hornefia</taxon>
    </lineage>
</organism>
<dbReference type="EMBL" id="VUMZ01000008">
    <property type="protein sequence ID" value="MST52451.1"/>
    <property type="molecule type" value="Genomic_DNA"/>
</dbReference>
<sequence>MSKDIKSDHKHLTLSDRIYIEQALIRGDNFRM</sequence>
<evidence type="ECO:0000313" key="6">
    <source>
        <dbReference type="Proteomes" id="UP000474676"/>
    </source>
</evidence>
<evidence type="ECO:0000313" key="4">
    <source>
        <dbReference type="EMBL" id="MST52787.1"/>
    </source>
</evidence>
<evidence type="ECO:0000313" key="1">
    <source>
        <dbReference type="EMBL" id="MST52451.1"/>
    </source>
</evidence>
<dbReference type="Proteomes" id="UP000474676">
    <property type="component" value="Unassembled WGS sequence"/>
</dbReference>
<dbReference type="EMBL" id="VUMZ01000011">
    <property type="protein sequence ID" value="MST52673.1"/>
    <property type="molecule type" value="Genomic_DNA"/>
</dbReference>
<protein>
    <submittedName>
        <fullName evidence="5">Helix-turn-helix domain-containing protein</fullName>
    </submittedName>
</protein>
<evidence type="ECO:0000313" key="3">
    <source>
        <dbReference type="EMBL" id="MST52673.1"/>
    </source>
</evidence>